<evidence type="ECO:0000313" key="12">
    <source>
        <dbReference type="EMBL" id="BBA17997.1"/>
    </source>
</evidence>
<keyword evidence="5 7" id="KW-0129">CBS domain</keyword>
<evidence type="ECO:0000256" key="6">
    <source>
        <dbReference type="ARBA" id="ARBA00023136"/>
    </source>
</evidence>
<protein>
    <submittedName>
        <fullName evidence="12">Transmembrane CBS domain transporter</fullName>
    </submittedName>
</protein>
<dbReference type="SUPFAM" id="SSF54631">
    <property type="entry name" value="CBS-domain pair"/>
    <property type="match status" value="1"/>
</dbReference>
<dbReference type="Pfam" id="PF01595">
    <property type="entry name" value="CNNM"/>
    <property type="match status" value="1"/>
</dbReference>
<comment type="subcellular location">
    <subcellularLocation>
        <location evidence="1">Membrane</location>
        <topology evidence="1">Multi-pass membrane protein</topology>
    </subcellularLocation>
</comment>
<evidence type="ECO:0000259" key="10">
    <source>
        <dbReference type="PROSITE" id="PS51371"/>
    </source>
</evidence>
<dbReference type="Gene3D" id="3.10.580.10">
    <property type="entry name" value="CBS-domain"/>
    <property type="match status" value="1"/>
</dbReference>
<evidence type="ECO:0000256" key="1">
    <source>
        <dbReference type="ARBA" id="ARBA00004141"/>
    </source>
</evidence>
<dbReference type="Pfam" id="PF03471">
    <property type="entry name" value="CorC_HlyC"/>
    <property type="match status" value="1"/>
</dbReference>
<dbReference type="GO" id="GO:0050660">
    <property type="term" value="F:flavin adenine dinucleotide binding"/>
    <property type="evidence" value="ECO:0007669"/>
    <property type="project" value="InterPro"/>
</dbReference>
<feature type="transmembrane region" description="Helical" evidence="9">
    <location>
        <begin position="94"/>
        <end position="112"/>
    </location>
</feature>
<dbReference type="InterPro" id="IPR002550">
    <property type="entry name" value="CNNM"/>
</dbReference>
<dbReference type="InterPro" id="IPR044751">
    <property type="entry name" value="Ion_transp-like_CBS"/>
</dbReference>
<proteinExistence type="predicted"/>
<organism evidence="12 13">
    <name type="scientific">Blattabacterium punctulatus CPU2</name>
    <dbReference type="NCBI Taxonomy" id="1457032"/>
    <lineage>
        <taxon>Bacteria</taxon>
        <taxon>Pseudomonadati</taxon>
        <taxon>Bacteroidota</taxon>
        <taxon>Flavobacteriia</taxon>
        <taxon>Flavobacteriales</taxon>
        <taxon>Blattabacteriaceae</taxon>
        <taxon>Blattabacterium</taxon>
    </lineage>
</organism>
<evidence type="ECO:0000256" key="3">
    <source>
        <dbReference type="ARBA" id="ARBA00022737"/>
    </source>
</evidence>
<feature type="domain" description="CBS" evidence="10">
    <location>
        <begin position="275"/>
        <end position="335"/>
    </location>
</feature>
<dbReference type="InterPro" id="IPR036318">
    <property type="entry name" value="FAD-bd_PCMH-like_sf"/>
</dbReference>
<accession>A0AAD1FRL6</accession>
<name>A0AAD1FRL6_9FLAO</name>
<dbReference type="Pfam" id="PF00571">
    <property type="entry name" value="CBS"/>
    <property type="match status" value="1"/>
</dbReference>
<dbReference type="GeneID" id="66556549"/>
<dbReference type="PANTHER" id="PTHR22777:SF17">
    <property type="entry name" value="UPF0053 PROTEIN SLL0260"/>
    <property type="match status" value="1"/>
</dbReference>
<dbReference type="PROSITE" id="PS51846">
    <property type="entry name" value="CNNM"/>
    <property type="match status" value="1"/>
</dbReference>
<dbReference type="InterPro" id="IPR000644">
    <property type="entry name" value="CBS_dom"/>
</dbReference>
<dbReference type="SMART" id="SM01091">
    <property type="entry name" value="CorC_HlyC"/>
    <property type="match status" value="1"/>
</dbReference>
<evidence type="ECO:0000256" key="9">
    <source>
        <dbReference type="SAM" id="Phobius"/>
    </source>
</evidence>
<feature type="transmembrane region" description="Helical" evidence="9">
    <location>
        <begin position="6"/>
        <end position="35"/>
    </location>
</feature>
<keyword evidence="6 8" id="KW-0472">Membrane</keyword>
<feature type="transmembrane region" description="Helical" evidence="9">
    <location>
        <begin position="56"/>
        <end position="74"/>
    </location>
</feature>
<dbReference type="CDD" id="cd04590">
    <property type="entry name" value="CBS_pair_CorC_HlyC_assoc"/>
    <property type="match status" value="1"/>
</dbReference>
<evidence type="ECO:0000256" key="8">
    <source>
        <dbReference type="PROSITE-ProRule" id="PRU01193"/>
    </source>
</evidence>
<dbReference type="GO" id="GO:0005886">
    <property type="term" value="C:plasma membrane"/>
    <property type="evidence" value="ECO:0007669"/>
    <property type="project" value="TreeGrafter"/>
</dbReference>
<dbReference type="AlphaFoldDB" id="A0AAD1FRL6"/>
<dbReference type="InterPro" id="IPR005170">
    <property type="entry name" value="Transptr-assoc_dom"/>
</dbReference>
<evidence type="ECO:0000256" key="7">
    <source>
        <dbReference type="PROSITE-ProRule" id="PRU00703"/>
    </source>
</evidence>
<dbReference type="SUPFAM" id="SSF56176">
    <property type="entry name" value="FAD-binding/transporter-associated domain-like"/>
    <property type="match status" value="1"/>
</dbReference>
<evidence type="ECO:0000313" key="13">
    <source>
        <dbReference type="Proteomes" id="UP000262607"/>
    </source>
</evidence>
<dbReference type="Proteomes" id="UP000262607">
    <property type="component" value="Chromosome"/>
</dbReference>
<evidence type="ECO:0000256" key="5">
    <source>
        <dbReference type="ARBA" id="ARBA00023122"/>
    </source>
</evidence>
<evidence type="ECO:0000259" key="11">
    <source>
        <dbReference type="PROSITE" id="PS51846"/>
    </source>
</evidence>
<evidence type="ECO:0000256" key="2">
    <source>
        <dbReference type="ARBA" id="ARBA00022692"/>
    </source>
</evidence>
<dbReference type="Gene3D" id="3.30.465.10">
    <property type="match status" value="1"/>
</dbReference>
<keyword evidence="4 8" id="KW-1133">Transmembrane helix</keyword>
<reference evidence="12 13" key="1">
    <citation type="submission" date="2014-06" db="EMBL/GenBank/DDBJ databases">
        <title>Genome sequence of the intracellular symbiont Blattabacterium cuenoti, strain CPU2 from the wood feeding cockroach Cryptocercus punctulatus.</title>
        <authorList>
            <person name="Kinjo Y."/>
            <person name="Ohkuma M."/>
            <person name="Tokuda G."/>
        </authorList>
    </citation>
    <scope>NUCLEOTIDE SEQUENCE [LARGE SCALE GENOMIC DNA]</scope>
    <source>
        <strain evidence="12 13">CPU2</strain>
    </source>
</reference>
<evidence type="ECO:0000256" key="4">
    <source>
        <dbReference type="ARBA" id="ARBA00022989"/>
    </source>
</evidence>
<dbReference type="InterPro" id="IPR046342">
    <property type="entry name" value="CBS_dom_sf"/>
</dbReference>
<keyword evidence="3" id="KW-0677">Repeat</keyword>
<dbReference type="PANTHER" id="PTHR22777">
    <property type="entry name" value="HEMOLYSIN-RELATED"/>
    <property type="match status" value="1"/>
</dbReference>
<dbReference type="PROSITE" id="PS51371">
    <property type="entry name" value="CBS"/>
    <property type="match status" value="1"/>
</dbReference>
<dbReference type="RefSeq" id="WP_110548539.1">
    <property type="nucleotide sequence ID" value="NZ_AP014610.1"/>
</dbReference>
<sequence>MAFHISIVFITILLSAFFSGMEMALISSSLFQIELEKKKDSFRSKLLSKSIKTPKKFITTMLIGNTISLVVYGIHMEKLFLYFFPKWFLIHDNFFFILFLETIVSATIILIVGEFIPKIVFSAYSNELLSLFIVPVYILDKILSPITNSIIWISNIFLKFFGEKEENRTQIFDKEDLIYFVSENIENNIHGIVESEVEIFHKALDFSEKKARECMVPRKEIVSSNIYTSSIDNIRHKFTEKGLSKIIIHKNNIDNVIGYIHYLEILKKPKNIESIIRPVELVHMTTPIREIMDILIKKKKSIAIVLDEYGGTAGMITIEDILEEFLGDIRDEHDEIKFVEKKLNDNEFLFSARLKIDFINAKYKLGIPKSEEYETLGGLIVFHTGSIPNSKEKIIIGDILYIEVKKVSKNKIEEVFLRFIRKKNL</sequence>
<gene>
    <name evidence="12" type="ORF">CPU2_519</name>
</gene>
<feature type="domain" description="CNNM transmembrane" evidence="11">
    <location>
        <begin position="1"/>
        <end position="196"/>
    </location>
</feature>
<dbReference type="EMBL" id="AP014610">
    <property type="protein sequence ID" value="BBA17997.1"/>
    <property type="molecule type" value="Genomic_DNA"/>
</dbReference>
<keyword evidence="2 8" id="KW-0812">Transmembrane</keyword>
<dbReference type="InterPro" id="IPR016169">
    <property type="entry name" value="FAD-bd_PCMH_sub2"/>
</dbReference>